<evidence type="ECO:0000313" key="3">
    <source>
        <dbReference type="Proteomes" id="UP001193389"/>
    </source>
</evidence>
<dbReference type="InterPro" id="IPR003961">
    <property type="entry name" value="FN3_dom"/>
</dbReference>
<dbReference type="SUPFAM" id="SSF49265">
    <property type="entry name" value="Fibronectin type III"/>
    <property type="match status" value="1"/>
</dbReference>
<dbReference type="CDD" id="cd00063">
    <property type="entry name" value="FN3"/>
    <property type="match status" value="2"/>
</dbReference>
<feature type="domain" description="Fibronectin type-III" evidence="1">
    <location>
        <begin position="275"/>
        <end position="365"/>
    </location>
</feature>
<dbReference type="AlphaFoldDB" id="A0A5K7S8M9"/>
<dbReference type="PROSITE" id="PS50853">
    <property type="entry name" value="FN3"/>
    <property type="match status" value="1"/>
</dbReference>
<evidence type="ECO:0000313" key="2">
    <source>
        <dbReference type="EMBL" id="BBE17819.1"/>
    </source>
</evidence>
<proteinExistence type="predicted"/>
<dbReference type="Gene3D" id="2.60.40.10">
    <property type="entry name" value="Immunoglobulins"/>
    <property type="match status" value="2"/>
</dbReference>
<evidence type="ECO:0000259" key="1">
    <source>
        <dbReference type="PROSITE" id="PS50853"/>
    </source>
</evidence>
<dbReference type="KEGG" id="anf:AQPE_1976"/>
<organism evidence="2 3">
    <name type="scientific">Aquipluma nitroreducens</name>
    <dbReference type="NCBI Taxonomy" id="2010828"/>
    <lineage>
        <taxon>Bacteria</taxon>
        <taxon>Pseudomonadati</taxon>
        <taxon>Bacteroidota</taxon>
        <taxon>Bacteroidia</taxon>
        <taxon>Marinilabiliales</taxon>
        <taxon>Prolixibacteraceae</taxon>
        <taxon>Aquipluma</taxon>
    </lineage>
</organism>
<dbReference type="InterPro" id="IPR013783">
    <property type="entry name" value="Ig-like_fold"/>
</dbReference>
<gene>
    <name evidence="2" type="ORF">AQPE_1976</name>
</gene>
<dbReference type="SMART" id="SM00060">
    <property type="entry name" value="FN3"/>
    <property type="match status" value="2"/>
</dbReference>
<protein>
    <submittedName>
        <fullName evidence="2">Uncharacterized protein with a C-terminal OMP domain</fullName>
    </submittedName>
</protein>
<dbReference type="InterPro" id="IPR036116">
    <property type="entry name" value="FN3_sf"/>
</dbReference>
<reference evidence="2" key="1">
    <citation type="journal article" date="2020" name="Int. J. Syst. Evol. Microbiol.">
        <title>Aquipluma nitroreducens gen. nov. sp. nov., a novel facultatively anaerobic bacterium isolated from a freshwater lake.</title>
        <authorList>
            <person name="Watanabe M."/>
            <person name="Kojima H."/>
            <person name="Fukui M."/>
        </authorList>
    </citation>
    <scope>NUCLEOTIDE SEQUENCE</scope>
    <source>
        <strain evidence="2">MeG22</strain>
    </source>
</reference>
<dbReference type="Proteomes" id="UP001193389">
    <property type="component" value="Chromosome"/>
</dbReference>
<name>A0A5K7S8M9_9BACT</name>
<dbReference type="EMBL" id="AP018694">
    <property type="protein sequence ID" value="BBE17819.1"/>
    <property type="molecule type" value="Genomic_DNA"/>
</dbReference>
<dbReference type="Gene3D" id="2.60.40.680">
    <property type="match status" value="1"/>
</dbReference>
<accession>A0A5K7S8M9</accession>
<keyword evidence="3" id="KW-1185">Reference proteome</keyword>
<sequence>MDIRFVALKNKTGVPKSVTQSREKLKLPQMNKIYSIVLTTMLLFLMAPKVWAADFTVSISSTDGCSGYIQPLKSGASIQFQINVKNIWTGNCNVGINKNNMGIPAAWVAIDNNNQTITPQQSVNFLITLTIPANTSEGEYSMPLSFNAYDSSNYNHSFTYTTQVVTVDNSVPQLPTFSAIPSSGKIYVSGWSSYDAMSNTYTTKKPSSGISGIKSYTVTLKNPDNSVKETQTINATSNNYYTFQNLTGNVNYKVSVTATDIAGNTNAKEIVVATAPAAPTMSSSVQGFCNITLNWTASSGATSYKLYDATPSTPVLITTTTNPSYVVNGLTSATVYKFYVVAYNSSGLGSDAGNTLSVSTLTVPVPTISGSQSICSSGTMLTVTNVPSGCSLEWVPGPGLSLYSSSGSSATFKATDNVPSWIKATINSGCGVASYTYAVDAGKPKPGAISIDFDAPPSRFTASIDGMISATSYNWYLDGVLIRNTTSTLQVFNRQLDNCGHVYYVDVEMVNGCGTSELRHAEVSEDPCYYYMVYPNPAVSEISITQSPEITSLSLAATSPKPRNIKSIKIIDNNGITYMNKVYGKEIPNASLNISALKIGTYQIIINEGKGQESHSFIKN</sequence>